<name>A0A7S4JEN8_9STRA</name>
<feature type="compositionally biased region" description="Low complexity" evidence="11">
    <location>
        <begin position="113"/>
        <end position="126"/>
    </location>
</feature>
<dbReference type="PANTHER" id="PTHR30544">
    <property type="entry name" value="23S RRNA METHYLTRANSFERASE"/>
    <property type="match status" value="1"/>
</dbReference>
<dbReference type="Gene3D" id="3.20.20.70">
    <property type="entry name" value="Aldolase class I"/>
    <property type="match status" value="1"/>
</dbReference>
<dbReference type="GO" id="GO:0005737">
    <property type="term" value="C:cytoplasm"/>
    <property type="evidence" value="ECO:0007669"/>
    <property type="project" value="UniProtKB-SubCell"/>
</dbReference>
<evidence type="ECO:0000256" key="9">
    <source>
        <dbReference type="ARBA" id="ARBA00023004"/>
    </source>
</evidence>
<keyword evidence="9" id="KW-0408">Iron</keyword>
<feature type="compositionally biased region" description="Pro residues" evidence="11">
    <location>
        <begin position="127"/>
        <end position="137"/>
    </location>
</feature>
<dbReference type="CDD" id="cd01335">
    <property type="entry name" value="Radical_SAM"/>
    <property type="match status" value="1"/>
</dbReference>
<keyword evidence="10" id="KW-0411">Iron-sulfur</keyword>
<feature type="chain" id="PRO_5030959850" description="Radical SAM core domain-containing protein" evidence="12">
    <location>
        <begin position="42"/>
        <end position="569"/>
    </location>
</feature>
<keyword evidence="6" id="KW-0808">Transferase</keyword>
<dbReference type="GO" id="GO:0008173">
    <property type="term" value="F:RNA methyltransferase activity"/>
    <property type="evidence" value="ECO:0007669"/>
    <property type="project" value="InterPro"/>
</dbReference>
<comment type="cofactor">
    <cofactor evidence="1">
        <name>[4Fe-4S] cluster</name>
        <dbReference type="ChEBI" id="CHEBI:49883"/>
    </cofactor>
</comment>
<protein>
    <recommendedName>
        <fullName evidence="13">Radical SAM core domain-containing protein</fullName>
    </recommendedName>
</protein>
<dbReference type="GO" id="GO:0051539">
    <property type="term" value="F:4 iron, 4 sulfur cluster binding"/>
    <property type="evidence" value="ECO:0007669"/>
    <property type="project" value="UniProtKB-KW"/>
</dbReference>
<dbReference type="InterPro" id="IPR058240">
    <property type="entry name" value="rSAM_sf"/>
</dbReference>
<evidence type="ECO:0000256" key="2">
    <source>
        <dbReference type="ARBA" id="ARBA00004496"/>
    </source>
</evidence>
<evidence type="ECO:0000256" key="1">
    <source>
        <dbReference type="ARBA" id="ARBA00001966"/>
    </source>
</evidence>
<feature type="region of interest" description="Disordered" evidence="11">
    <location>
        <begin position="41"/>
        <end position="154"/>
    </location>
</feature>
<dbReference type="GO" id="GO:0070475">
    <property type="term" value="P:rRNA base methylation"/>
    <property type="evidence" value="ECO:0007669"/>
    <property type="project" value="TreeGrafter"/>
</dbReference>
<dbReference type="GO" id="GO:0030488">
    <property type="term" value="P:tRNA methylation"/>
    <property type="evidence" value="ECO:0007669"/>
    <property type="project" value="TreeGrafter"/>
</dbReference>
<evidence type="ECO:0000313" key="14">
    <source>
        <dbReference type="EMBL" id="CAE2261233.1"/>
    </source>
</evidence>
<evidence type="ECO:0000256" key="3">
    <source>
        <dbReference type="ARBA" id="ARBA00022485"/>
    </source>
</evidence>
<dbReference type="SFLD" id="SFLDG01062">
    <property type="entry name" value="methyltransferase_(Class_A)"/>
    <property type="match status" value="1"/>
</dbReference>
<dbReference type="PROSITE" id="PS51918">
    <property type="entry name" value="RADICAL_SAM"/>
    <property type="match status" value="1"/>
</dbReference>
<organism evidence="14">
    <name type="scientific">Odontella aurita</name>
    <dbReference type="NCBI Taxonomy" id="265563"/>
    <lineage>
        <taxon>Eukaryota</taxon>
        <taxon>Sar</taxon>
        <taxon>Stramenopiles</taxon>
        <taxon>Ochrophyta</taxon>
        <taxon>Bacillariophyta</taxon>
        <taxon>Mediophyceae</taxon>
        <taxon>Biddulphiophycidae</taxon>
        <taxon>Eupodiscales</taxon>
        <taxon>Odontellaceae</taxon>
        <taxon>Odontella</taxon>
    </lineage>
</organism>
<gene>
    <name evidence="14" type="ORF">OAUR00152_LOCUS26953</name>
</gene>
<evidence type="ECO:0000256" key="7">
    <source>
        <dbReference type="ARBA" id="ARBA00022691"/>
    </source>
</evidence>
<evidence type="ECO:0000256" key="11">
    <source>
        <dbReference type="SAM" id="MobiDB-lite"/>
    </source>
</evidence>
<dbReference type="AlphaFoldDB" id="A0A7S4JEN8"/>
<evidence type="ECO:0000256" key="12">
    <source>
        <dbReference type="SAM" id="SignalP"/>
    </source>
</evidence>
<keyword evidence="4" id="KW-0963">Cytoplasm</keyword>
<evidence type="ECO:0000256" key="6">
    <source>
        <dbReference type="ARBA" id="ARBA00022679"/>
    </source>
</evidence>
<dbReference type="SFLD" id="SFLDS00029">
    <property type="entry name" value="Radical_SAM"/>
    <property type="match status" value="1"/>
</dbReference>
<keyword evidence="3" id="KW-0004">4Fe-4S</keyword>
<reference evidence="14" key="1">
    <citation type="submission" date="2021-01" db="EMBL/GenBank/DDBJ databases">
        <authorList>
            <person name="Corre E."/>
            <person name="Pelletier E."/>
            <person name="Niang G."/>
            <person name="Scheremetjew M."/>
            <person name="Finn R."/>
            <person name="Kale V."/>
            <person name="Holt S."/>
            <person name="Cochrane G."/>
            <person name="Meng A."/>
            <person name="Brown T."/>
            <person name="Cohen L."/>
        </authorList>
    </citation>
    <scope>NUCLEOTIDE SEQUENCE</scope>
    <source>
        <strain evidence="14">Isolate 1302-5</strain>
    </source>
</reference>
<dbReference type="InterPro" id="IPR040072">
    <property type="entry name" value="Methyltransferase_A"/>
</dbReference>
<dbReference type="PANTHER" id="PTHR30544:SF5">
    <property type="entry name" value="RADICAL SAM CORE DOMAIN-CONTAINING PROTEIN"/>
    <property type="match status" value="1"/>
</dbReference>
<evidence type="ECO:0000256" key="10">
    <source>
        <dbReference type="ARBA" id="ARBA00023014"/>
    </source>
</evidence>
<dbReference type="SUPFAM" id="SSF102114">
    <property type="entry name" value="Radical SAM enzymes"/>
    <property type="match status" value="1"/>
</dbReference>
<keyword evidence="7" id="KW-0949">S-adenosyl-L-methionine</keyword>
<feature type="signal peptide" evidence="12">
    <location>
        <begin position="1"/>
        <end position="41"/>
    </location>
</feature>
<dbReference type="InterPro" id="IPR007197">
    <property type="entry name" value="rSAM"/>
</dbReference>
<comment type="subcellular location">
    <subcellularLocation>
        <location evidence="2">Cytoplasm</location>
    </subcellularLocation>
</comment>
<accession>A0A7S4JEN8</accession>
<dbReference type="EMBL" id="HBKQ01038926">
    <property type="protein sequence ID" value="CAE2261233.1"/>
    <property type="molecule type" value="Transcribed_RNA"/>
</dbReference>
<dbReference type="Pfam" id="PF04055">
    <property type="entry name" value="Radical_SAM"/>
    <property type="match status" value="1"/>
</dbReference>
<evidence type="ECO:0000256" key="4">
    <source>
        <dbReference type="ARBA" id="ARBA00022490"/>
    </source>
</evidence>
<keyword evidence="12" id="KW-0732">Signal</keyword>
<dbReference type="InterPro" id="IPR004383">
    <property type="entry name" value="rRNA_lsu_MTrfase_RlmN/Cfr"/>
</dbReference>
<proteinExistence type="predicted"/>
<evidence type="ECO:0000256" key="8">
    <source>
        <dbReference type="ARBA" id="ARBA00022723"/>
    </source>
</evidence>
<evidence type="ECO:0000259" key="13">
    <source>
        <dbReference type="PROSITE" id="PS51918"/>
    </source>
</evidence>
<dbReference type="GO" id="GO:0046872">
    <property type="term" value="F:metal ion binding"/>
    <property type="evidence" value="ECO:0007669"/>
    <property type="project" value="UniProtKB-KW"/>
</dbReference>
<keyword evidence="8" id="KW-0479">Metal-binding</keyword>
<evidence type="ECO:0000256" key="5">
    <source>
        <dbReference type="ARBA" id="ARBA00022603"/>
    </source>
</evidence>
<dbReference type="InterPro" id="IPR013785">
    <property type="entry name" value="Aldolase_TIM"/>
</dbReference>
<dbReference type="SFLD" id="SFLDF00275">
    <property type="entry name" value="adenosine_C2_methyltransferase"/>
    <property type="match status" value="1"/>
</dbReference>
<feature type="domain" description="Radical SAM core" evidence="13">
    <location>
        <begin position="306"/>
        <end position="548"/>
    </location>
</feature>
<sequence length="569" mass="60957">MIGIAHRPTTPRRSAAAAAAASTTMIAALLLLVAAPSGVLSFPPPPPPKPMTTTTSTARRPRGGAPGAVVVDGDALRRRGGTAPTKTTTPPPLVRPLRSSAASSNEGDAAATSSSSAQQRQQQQQQEPPPPPLPIIPNSPIDVTPAPPRHPSPLSLTVDELGELLGGFGRAQSAWDCLREGIDPLLYYDDAIDESTLDASVAECVRGLIPPSTRGGLMECLPPRRRTQGMGRGALRVLGKVMEGATSSSSSSEAERTRKKESTIGIEGGIATLSHIRTSRDGTTKLLVKLASDGLEVETVIIPWDERGSSTLCISSQVGCRQGCTFCATGRMGRLRSLTSDEILSQVYFARKVCRTLSVLPIDGVVFMGMGEPADNSDAVVKAAEILTERMGFGLARQRVTISTVAPNPDAFRRLGRAPAALAWSVHASRDELRKKLVPTTKYAMEELAKGYVDAMLSRPKKLRTSMLEVALIERVNDDPEEADHLADFALGMMERVPDMKLMVNLIPFNDIGHATYRKPSMERVYAFQERLTSKGVFCFIRTTRGDDESAACGQLATKKNKKQVAVST</sequence>
<keyword evidence="5" id="KW-0489">Methyltransferase</keyword>